<dbReference type="AlphaFoldDB" id="A0A9X2QGN2"/>
<gene>
    <name evidence="3" type="ORF">GGP61_003781</name>
</gene>
<evidence type="ECO:0000259" key="2">
    <source>
        <dbReference type="Pfam" id="PF00535"/>
    </source>
</evidence>
<organism evidence="3 4">
    <name type="scientific">Salinibacter ruber</name>
    <dbReference type="NCBI Taxonomy" id="146919"/>
    <lineage>
        <taxon>Bacteria</taxon>
        <taxon>Pseudomonadati</taxon>
        <taxon>Rhodothermota</taxon>
        <taxon>Rhodothermia</taxon>
        <taxon>Rhodothermales</taxon>
        <taxon>Salinibacteraceae</taxon>
        <taxon>Salinibacter</taxon>
    </lineage>
</organism>
<dbReference type="PANTHER" id="PTHR43630:SF2">
    <property type="entry name" value="GLYCOSYLTRANSFERASE"/>
    <property type="match status" value="1"/>
</dbReference>
<dbReference type="InterPro" id="IPR029044">
    <property type="entry name" value="Nucleotide-diphossugar_trans"/>
</dbReference>
<dbReference type="EMBL" id="JANUAE010000029">
    <property type="protein sequence ID" value="MCS3712143.1"/>
    <property type="molecule type" value="Genomic_DNA"/>
</dbReference>
<evidence type="ECO:0000313" key="4">
    <source>
        <dbReference type="Proteomes" id="UP001155057"/>
    </source>
</evidence>
<dbReference type="SUPFAM" id="SSF53448">
    <property type="entry name" value="Nucleotide-diphospho-sugar transferases"/>
    <property type="match status" value="1"/>
</dbReference>
<dbReference type="Proteomes" id="UP001155057">
    <property type="component" value="Unassembled WGS sequence"/>
</dbReference>
<name>A0A9X2QGN2_9BACT</name>
<evidence type="ECO:0000313" key="3">
    <source>
        <dbReference type="EMBL" id="MCS3712143.1"/>
    </source>
</evidence>
<reference evidence="3" key="1">
    <citation type="submission" date="2022-08" db="EMBL/GenBank/DDBJ databases">
        <title>Genomic Encyclopedia of Type Strains, Phase V (KMG-V): Genome sequencing to study the core and pangenomes of soil and plant-associated prokaryotes.</title>
        <authorList>
            <person name="Whitman W."/>
        </authorList>
    </citation>
    <scope>NUCLEOTIDE SEQUENCE</scope>
    <source>
        <strain evidence="3">SP3049</strain>
    </source>
</reference>
<dbReference type="Pfam" id="PF00535">
    <property type="entry name" value="Glycos_transf_2"/>
    <property type="match status" value="1"/>
</dbReference>
<comment type="caution">
    <text evidence="3">The sequence shown here is derived from an EMBL/GenBank/DDBJ whole genome shotgun (WGS) entry which is preliminary data.</text>
</comment>
<comment type="similarity">
    <text evidence="1">Belongs to the glycosyltransferase 2 family. WaaE/KdtX subfamily.</text>
</comment>
<dbReference type="RefSeq" id="WP_259124800.1">
    <property type="nucleotide sequence ID" value="NZ_JANUAE010000029.1"/>
</dbReference>
<dbReference type="InterPro" id="IPR001173">
    <property type="entry name" value="Glyco_trans_2-like"/>
</dbReference>
<feature type="domain" description="Glycosyltransferase 2-like" evidence="2">
    <location>
        <begin position="10"/>
        <end position="95"/>
    </location>
</feature>
<accession>A0A9X2QGN2</accession>
<sequence length="266" mass="30313">MELTSITPLILTYNEEANIDRTLGRLTWADRVVVVDSYSTDATVDIATSYDSVDLVQREFDHFADQCNYGLEQIDAEWVLSLDADYVCSNALIDEIHTLPERPSVNGFAAEFVYCVFGKPLRGTLYPPRTVLYRRETAEYHRDGHGHRVQVEGDIGSLEAPIYHDDRKSLARWFDNQRQYARLEANKLRAADELDLPDRLRKTDVWGPLLVPLYCLFRKGLILDGWPGWYYTLQRTYAELVIALTHLDAHLRDAGDGDGNGTEGTP</sequence>
<proteinExistence type="inferred from homology"/>
<protein>
    <submittedName>
        <fullName evidence="3">Glycosyltransferase involved in cell wall biosynthesis</fullName>
    </submittedName>
</protein>
<dbReference type="Gene3D" id="3.90.550.10">
    <property type="entry name" value="Spore Coat Polysaccharide Biosynthesis Protein SpsA, Chain A"/>
    <property type="match status" value="1"/>
</dbReference>
<dbReference type="PANTHER" id="PTHR43630">
    <property type="entry name" value="POLY-BETA-1,6-N-ACETYL-D-GLUCOSAMINE SYNTHASE"/>
    <property type="match status" value="1"/>
</dbReference>
<evidence type="ECO:0000256" key="1">
    <source>
        <dbReference type="ARBA" id="ARBA00038494"/>
    </source>
</evidence>
<dbReference type="CDD" id="cd02511">
    <property type="entry name" value="Beta4Glucosyltransferase"/>
    <property type="match status" value="1"/>
</dbReference>